<dbReference type="InterPro" id="IPR004358">
    <property type="entry name" value="Sig_transdc_His_kin-like_C"/>
</dbReference>
<evidence type="ECO:0000256" key="5">
    <source>
        <dbReference type="ARBA" id="ARBA00022777"/>
    </source>
</evidence>
<keyword evidence="5" id="KW-0418">Kinase</keyword>
<protein>
    <recommendedName>
        <fullName evidence="2">histidine kinase</fullName>
        <ecNumber evidence="2">2.7.13.3</ecNumber>
    </recommendedName>
</protein>
<dbReference type="SUPFAM" id="SSF55874">
    <property type="entry name" value="ATPase domain of HSP90 chaperone/DNA topoisomerase II/histidine kinase"/>
    <property type="match status" value="1"/>
</dbReference>
<dbReference type="SMART" id="SM00387">
    <property type="entry name" value="HATPase_c"/>
    <property type="match status" value="1"/>
</dbReference>
<dbReference type="InterPro" id="IPR003594">
    <property type="entry name" value="HATPase_dom"/>
</dbReference>
<name>X0UUR8_9ZZZZ</name>
<dbReference type="PROSITE" id="PS50109">
    <property type="entry name" value="HIS_KIN"/>
    <property type="match status" value="1"/>
</dbReference>
<evidence type="ECO:0000256" key="1">
    <source>
        <dbReference type="ARBA" id="ARBA00000085"/>
    </source>
</evidence>
<gene>
    <name evidence="9" type="ORF">S01H1_35152</name>
</gene>
<dbReference type="PANTHER" id="PTHR45453:SF1">
    <property type="entry name" value="PHOSPHATE REGULON SENSOR PROTEIN PHOR"/>
    <property type="match status" value="1"/>
</dbReference>
<dbReference type="InterPro" id="IPR050351">
    <property type="entry name" value="BphY/WalK/GraS-like"/>
</dbReference>
<dbReference type="FunFam" id="3.30.565.10:FF:000006">
    <property type="entry name" value="Sensor histidine kinase WalK"/>
    <property type="match status" value="1"/>
</dbReference>
<dbReference type="CDD" id="cd00082">
    <property type="entry name" value="HisKA"/>
    <property type="match status" value="1"/>
</dbReference>
<dbReference type="GO" id="GO:0000155">
    <property type="term" value="F:phosphorelay sensor kinase activity"/>
    <property type="evidence" value="ECO:0007669"/>
    <property type="project" value="InterPro"/>
</dbReference>
<dbReference type="AlphaFoldDB" id="X0UUR8"/>
<evidence type="ECO:0000259" key="8">
    <source>
        <dbReference type="PROSITE" id="PS50109"/>
    </source>
</evidence>
<dbReference type="InterPro" id="IPR036097">
    <property type="entry name" value="HisK_dim/P_sf"/>
</dbReference>
<dbReference type="PRINTS" id="PR00344">
    <property type="entry name" value="BCTRLSENSOR"/>
</dbReference>
<dbReference type="FunFam" id="1.10.287.130:FF:000001">
    <property type="entry name" value="Two-component sensor histidine kinase"/>
    <property type="match status" value="1"/>
</dbReference>
<evidence type="ECO:0000256" key="4">
    <source>
        <dbReference type="ARBA" id="ARBA00022679"/>
    </source>
</evidence>
<dbReference type="PANTHER" id="PTHR45453">
    <property type="entry name" value="PHOSPHATE REGULON SENSOR PROTEIN PHOR"/>
    <property type="match status" value="1"/>
</dbReference>
<feature type="non-terminal residue" evidence="9">
    <location>
        <position position="1"/>
    </location>
</feature>
<dbReference type="Pfam" id="PF02518">
    <property type="entry name" value="HATPase_c"/>
    <property type="match status" value="1"/>
</dbReference>
<dbReference type="EC" id="2.7.13.3" evidence="2"/>
<dbReference type="GO" id="GO:0005886">
    <property type="term" value="C:plasma membrane"/>
    <property type="evidence" value="ECO:0007669"/>
    <property type="project" value="TreeGrafter"/>
</dbReference>
<keyword evidence="7" id="KW-0472">Membrane</keyword>
<dbReference type="Gene3D" id="1.10.287.130">
    <property type="match status" value="1"/>
</dbReference>
<feature type="domain" description="Histidine kinase" evidence="8">
    <location>
        <begin position="38"/>
        <end position="263"/>
    </location>
</feature>
<evidence type="ECO:0000256" key="2">
    <source>
        <dbReference type="ARBA" id="ARBA00012438"/>
    </source>
</evidence>
<evidence type="ECO:0000313" key="9">
    <source>
        <dbReference type="EMBL" id="GAG09450.1"/>
    </source>
</evidence>
<dbReference type="Gene3D" id="3.30.565.10">
    <property type="entry name" value="Histidine kinase-like ATPase, C-terminal domain"/>
    <property type="match status" value="1"/>
</dbReference>
<dbReference type="GO" id="GO:0004721">
    <property type="term" value="F:phosphoprotein phosphatase activity"/>
    <property type="evidence" value="ECO:0007669"/>
    <property type="project" value="TreeGrafter"/>
</dbReference>
<keyword evidence="4" id="KW-0808">Transferase</keyword>
<dbReference type="GO" id="GO:0016036">
    <property type="term" value="P:cellular response to phosphate starvation"/>
    <property type="evidence" value="ECO:0007669"/>
    <property type="project" value="TreeGrafter"/>
</dbReference>
<dbReference type="SUPFAM" id="SSF47384">
    <property type="entry name" value="Homodimeric domain of signal transducing histidine kinase"/>
    <property type="match status" value="1"/>
</dbReference>
<sequence>RVIGMAPATTNDAHAAVIITDLSQLNDVEQMRSDFVANVSHELRSPLTALNGFIETLKGVAKDDPDARQHFLNVMEREAQRMNRLIDDLLSLSKFEANRRIQPSGKTDIHKVIEQVITAISIWAEKDGKHIELKGANGSYMVRGDNDELTQVFQNLIENALKYGAPGTDVVVELSANEMVTGLAGPAVNVEVRDEGAGIAPNQIPRLTERFYRIDESRSRENGGTGLGLAIVKHIVNRHRGKLQIKSEVGVGSSFIVSLPMIGAAA</sequence>
<evidence type="ECO:0000256" key="6">
    <source>
        <dbReference type="ARBA" id="ARBA00023012"/>
    </source>
</evidence>
<dbReference type="InterPro" id="IPR036890">
    <property type="entry name" value="HATPase_C_sf"/>
</dbReference>
<evidence type="ECO:0000256" key="7">
    <source>
        <dbReference type="ARBA" id="ARBA00023136"/>
    </source>
</evidence>
<dbReference type="EMBL" id="BARS01021947">
    <property type="protein sequence ID" value="GAG09450.1"/>
    <property type="molecule type" value="Genomic_DNA"/>
</dbReference>
<proteinExistence type="predicted"/>
<comment type="catalytic activity">
    <reaction evidence="1">
        <text>ATP + protein L-histidine = ADP + protein N-phospho-L-histidine.</text>
        <dbReference type="EC" id="2.7.13.3"/>
    </reaction>
</comment>
<dbReference type="InterPro" id="IPR003661">
    <property type="entry name" value="HisK_dim/P_dom"/>
</dbReference>
<keyword evidence="6" id="KW-0902">Two-component regulatory system</keyword>
<dbReference type="Pfam" id="PF00512">
    <property type="entry name" value="HisKA"/>
    <property type="match status" value="1"/>
</dbReference>
<comment type="caution">
    <text evidence="9">The sequence shown here is derived from an EMBL/GenBank/DDBJ whole genome shotgun (WGS) entry which is preliminary data.</text>
</comment>
<accession>X0UUR8</accession>
<organism evidence="9">
    <name type="scientific">marine sediment metagenome</name>
    <dbReference type="NCBI Taxonomy" id="412755"/>
    <lineage>
        <taxon>unclassified sequences</taxon>
        <taxon>metagenomes</taxon>
        <taxon>ecological metagenomes</taxon>
    </lineage>
</organism>
<dbReference type="SMART" id="SM00388">
    <property type="entry name" value="HisKA"/>
    <property type="match status" value="1"/>
</dbReference>
<keyword evidence="3" id="KW-0597">Phosphoprotein</keyword>
<evidence type="ECO:0000256" key="3">
    <source>
        <dbReference type="ARBA" id="ARBA00022553"/>
    </source>
</evidence>
<reference evidence="9" key="1">
    <citation type="journal article" date="2014" name="Front. Microbiol.">
        <title>High frequency of phylogenetically diverse reductive dehalogenase-homologous genes in deep subseafloor sedimentary metagenomes.</title>
        <authorList>
            <person name="Kawai M."/>
            <person name="Futagami T."/>
            <person name="Toyoda A."/>
            <person name="Takaki Y."/>
            <person name="Nishi S."/>
            <person name="Hori S."/>
            <person name="Arai W."/>
            <person name="Tsubouchi T."/>
            <person name="Morono Y."/>
            <person name="Uchiyama I."/>
            <person name="Ito T."/>
            <person name="Fujiyama A."/>
            <person name="Inagaki F."/>
            <person name="Takami H."/>
        </authorList>
    </citation>
    <scope>NUCLEOTIDE SEQUENCE</scope>
    <source>
        <strain evidence="9">Expedition CK06-06</strain>
    </source>
</reference>
<dbReference type="InterPro" id="IPR005467">
    <property type="entry name" value="His_kinase_dom"/>
</dbReference>